<reference evidence="2 3" key="1">
    <citation type="submission" date="2018-02" db="EMBL/GenBank/DDBJ databases">
        <title>The genomes of Aspergillus section Nigri reveals drivers in fungal speciation.</title>
        <authorList>
            <consortium name="DOE Joint Genome Institute"/>
            <person name="Vesth T.C."/>
            <person name="Nybo J."/>
            <person name="Theobald S."/>
            <person name="Brandl J."/>
            <person name="Frisvad J.C."/>
            <person name="Nielsen K.F."/>
            <person name="Lyhne E.K."/>
            <person name="Kogle M.E."/>
            <person name="Kuo A."/>
            <person name="Riley R."/>
            <person name="Clum A."/>
            <person name="Nolan M."/>
            <person name="Lipzen A."/>
            <person name="Salamov A."/>
            <person name="Henrissat B."/>
            <person name="Wiebenga A."/>
            <person name="De vries R.P."/>
            <person name="Grigoriev I.V."/>
            <person name="Mortensen U.H."/>
            <person name="Andersen M.R."/>
            <person name="Baker S.E."/>
        </authorList>
    </citation>
    <scope>NUCLEOTIDE SEQUENCE [LARGE SCALE GENOMIC DNA]</scope>
    <source>
        <strain evidence="2 3">CBS 121057</strain>
    </source>
</reference>
<feature type="region of interest" description="Disordered" evidence="1">
    <location>
        <begin position="61"/>
        <end position="94"/>
    </location>
</feature>
<name>A0A319EJ37_ASPSB</name>
<protein>
    <submittedName>
        <fullName evidence="2">Uncharacterized protein</fullName>
    </submittedName>
</protein>
<proteinExistence type="predicted"/>
<dbReference type="VEuPathDB" id="FungiDB:BO78DRAFT_237445"/>
<sequence>MDVLFINGSHITTSLHSSTPIPQSTMKEPHTYTPNAHTLSSALIPTARSFFPSWHSDHHPILQSLSDPPERPRSENGVVYIHPVERSKLSKPNH</sequence>
<evidence type="ECO:0000256" key="1">
    <source>
        <dbReference type="SAM" id="MobiDB-lite"/>
    </source>
</evidence>
<organism evidence="2 3">
    <name type="scientific">Aspergillus sclerotiicarbonarius (strain CBS 121057 / IBT 28362)</name>
    <dbReference type="NCBI Taxonomy" id="1448318"/>
    <lineage>
        <taxon>Eukaryota</taxon>
        <taxon>Fungi</taxon>
        <taxon>Dikarya</taxon>
        <taxon>Ascomycota</taxon>
        <taxon>Pezizomycotina</taxon>
        <taxon>Eurotiomycetes</taxon>
        <taxon>Eurotiomycetidae</taxon>
        <taxon>Eurotiales</taxon>
        <taxon>Aspergillaceae</taxon>
        <taxon>Aspergillus</taxon>
        <taxon>Aspergillus subgen. Circumdati</taxon>
    </lineage>
</organism>
<evidence type="ECO:0000313" key="3">
    <source>
        <dbReference type="Proteomes" id="UP000248423"/>
    </source>
</evidence>
<accession>A0A319EJ37</accession>
<evidence type="ECO:0000313" key="2">
    <source>
        <dbReference type="EMBL" id="PYI10282.1"/>
    </source>
</evidence>
<dbReference type="Proteomes" id="UP000248423">
    <property type="component" value="Unassembled WGS sequence"/>
</dbReference>
<keyword evidence="3" id="KW-1185">Reference proteome</keyword>
<dbReference type="EMBL" id="KZ826323">
    <property type="protein sequence ID" value="PYI10282.1"/>
    <property type="molecule type" value="Genomic_DNA"/>
</dbReference>
<dbReference type="AlphaFoldDB" id="A0A319EJ37"/>
<gene>
    <name evidence="2" type="ORF">BO78DRAFT_237445</name>
</gene>